<keyword evidence="3" id="KW-1185">Reference proteome</keyword>
<evidence type="ECO:0000256" key="1">
    <source>
        <dbReference type="SAM" id="MobiDB-lite"/>
    </source>
</evidence>
<name>A0AA39K9E4_9AGAR</name>
<feature type="region of interest" description="Disordered" evidence="1">
    <location>
        <begin position="172"/>
        <end position="249"/>
    </location>
</feature>
<dbReference type="EMBL" id="JAUEPT010000001">
    <property type="protein sequence ID" value="KAK0456925.1"/>
    <property type="molecule type" value="Genomic_DNA"/>
</dbReference>
<proteinExistence type="predicted"/>
<comment type="caution">
    <text evidence="2">The sequence shown here is derived from an EMBL/GenBank/DDBJ whole genome shotgun (WGS) entry which is preliminary data.</text>
</comment>
<dbReference type="Proteomes" id="UP001175226">
    <property type="component" value="Unassembled WGS sequence"/>
</dbReference>
<reference evidence="2" key="1">
    <citation type="submission" date="2023-06" db="EMBL/GenBank/DDBJ databases">
        <authorList>
            <consortium name="Lawrence Berkeley National Laboratory"/>
            <person name="Ahrendt S."/>
            <person name="Sahu N."/>
            <person name="Indic B."/>
            <person name="Wong-Bajracharya J."/>
            <person name="Merenyi Z."/>
            <person name="Ke H.-M."/>
            <person name="Monk M."/>
            <person name="Kocsube S."/>
            <person name="Drula E."/>
            <person name="Lipzen A."/>
            <person name="Balint B."/>
            <person name="Henrissat B."/>
            <person name="Andreopoulos B."/>
            <person name="Martin F.M."/>
            <person name="Harder C.B."/>
            <person name="Rigling D."/>
            <person name="Ford K.L."/>
            <person name="Foster G.D."/>
            <person name="Pangilinan J."/>
            <person name="Papanicolaou A."/>
            <person name="Barry K."/>
            <person name="LaButti K."/>
            <person name="Viragh M."/>
            <person name="Koriabine M."/>
            <person name="Yan M."/>
            <person name="Riley R."/>
            <person name="Champramary S."/>
            <person name="Plett K.L."/>
            <person name="Tsai I.J."/>
            <person name="Slot J."/>
            <person name="Sipos G."/>
            <person name="Plett J."/>
            <person name="Nagy L.G."/>
            <person name="Grigoriev I.V."/>
        </authorList>
    </citation>
    <scope>NUCLEOTIDE SEQUENCE</scope>
    <source>
        <strain evidence="2">FPL87.14</strain>
    </source>
</reference>
<protein>
    <submittedName>
        <fullName evidence="2">Uncharacterized protein</fullName>
    </submittedName>
</protein>
<sequence length="289" mass="32271">MTLHDQWYHAYQVKDYLKLIAEEEGTWCFLLADKDDDRFIGKIYSTWYARDCSIVVHFTTPGHLVFASGFVLSQYHIETYGVLAPRWRVYSLTSDGYHILQFNSLYWMYRRIEDAHNEACSTPKPDVNLLRFTDDPLVHDETTYYIWPSGSSIAPEWVDIAVGTAMLPVTEEISGPGPTAEPSIPLKQESPLPNKPAASRSATASDCSAQDDLSVQNGRERSSPSSEDIVNNGSTSVNPGAYTSTAGPGSVNQKVDIILRYVRQLQMIASWLQMIVAEESSTMEVEASA</sequence>
<feature type="compositionally biased region" description="Polar residues" evidence="1">
    <location>
        <begin position="200"/>
        <end position="249"/>
    </location>
</feature>
<dbReference type="AlphaFoldDB" id="A0AA39K9E4"/>
<accession>A0AA39K9E4</accession>
<evidence type="ECO:0000313" key="2">
    <source>
        <dbReference type="EMBL" id="KAK0456925.1"/>
    </source>
</evidence>
<evidence type="ECO:0000313" key="3">
    <source>
        <dbReference type="Proteomes" id="UP001175226"/>
    </source>
</evidence>
<gene>
    <name evidence="2" type="ORF">EV421DRAFT_1896121</name>
</gene>
<organism evidence="2 3">
    <name type="scientific">Armillaria borealis</name>
    <dbReference type="NCBI Taxonomy" id="47425"/>
    <lineage>
        <taxon>Eukaryota</taxon>
        <taxon>Fungi</taxon>
        <taxon>Dikarya</taxon>
        <taxon>Basidiomycota</taxon>
        <taxon>Agaricomycotina</taxon>
        <taxon>Agaricomycetes</taxon>
        <taxon>Agaricomycetidae</taxon>
        <taxon>Agaricales</taxon>
        <taxon>Marasmiineae</taxon>
        <taxon>Physalacriaceae</taxon>
        <taxon>Armillaria</taxon>
    </lineage>
</organism>